<evidence type="ECO:0000256" key="1">
    <source>
        <dbReference type="ARBA" id="ARBA00022801"/>
    </source>
</evidence>
<dbReference type="PANTHER" id="PTHR48081:SF8">
    <property type="entry name" value="ALPHA_BETA HYDROLASE FOLD-3 DOMAIN-CONTAINING PROTEIN-RELATED"/>
    <property type="match status" value="1"/>
</dbReference>
<evidence type="ECO:0000259" key="2">
    <source>
        <dbReference type="Pfam" id="PF07859"/>
    </source>
</evidence>
<name>A0A099I3T7_CLOIN</name>
<keyword evidence="1 3" id="KW-0378">Hydrolase</keyword>
<protein>
    <submittedName>
        <fullName evidence="3">Alpha/beta hydrolase</fullName>
    </submittedName>
</protein>
<feature type="domain" description="Alpha/beta hydrolase fold-3" evidence="2">
    <location>
        <begin position="64"/>
        <end position="269"/>
    </location>
</feature>
<dbReference type="InterPro" id="IPR050300">
    <property type="entry name" value="GDXG_lipolytic_enzyme"/>
</dbReference>
<gene>
    <name evidence="3" type="ORF">CIAN88_15735</name>
</gene>
<evidence type="ECO:0000313" key="4">
    <source>
        <dbReference type="Proteomes" id="UP000030008"/>
    </source>
</evidence>
<accession>A0A099I3T7</accession>
<dbReference type="Gene3D" id="3.40.50.1820">
    <property type="entry name" value="alpha/beta hydrolase"/>
    <property type="match status" value="1"/>
</dbReference>
<dbReference type="AlphaFoldDB" id="A0A099I3T7"/>
<comment type="caution">
    <text evidence="3">The sequence shown here is derived from an EMBL/GenBank/DDBJ whole genome shotgun (WGS) entry which is preliminary data.</text>
</comment>
<dbReference type="SUPFAM" id="SSF53474">
    <property type="entry name" value="alpha/beta-Hydrolases"/>
    <property type="match status" value="1"/>
</dbReference>
<evidence type="ECO:0000313" key="3">
    <source>
        <dbReference type="EMBL" id="KGJ52261.1"/>
    </source>
</evidence>
<dbReference type="EMBL" id="JQIF01000076">
    <property type="protein sequence ID" value="KGJ52261.1"/>
    <property type="molecule type" value="Genomic_DNA"/>
</dbReference>
<dbReference type="GO" id="GO:0016787">
    <property type="term" value="F:hydrolase activity"/>
    <property type="evidence" value="ECO:0007669"/>
    <property type="project" value="UniProtKB-KW"/>
</dbReference>
<organism evidence="3 4">
    <name type="scientific">Clostridium innocuum</name>
    <dbReference type="NCBI Taxonomy" id="1522"/>
    <lineage>
        <taxon>Bacteria</taxon>
        <taxon>Bacillati</taxon>
        <taxon>Bacillota</taxon>
        <taxon>Clostridia</taxon>
        <taxon>Eubacteriales</taxon>
        <taxon>Clostridiaceae</taxon>
        <taxon>Clostridium</taxon>
    </lineage>
</organism>
<reference evidence="3 4" key="1">
    <citation type="submission" date="2014-08" db="EMBL/GenBank/DDBJ databases">
        <title>Clostridium innocuum, an unnegligible vancomycin-resistant pathogen causing extra-intestinal infections.</title>
        <authorList>
            <person name="Feng Y."/>
            <person name="Chiu C.-H."/>
        </authorList>
    </citation>
    <scope>NUCLEOTIDE SEQUENCE [LARGE SCALE GENOMIC DNA]</scope>
    <source>
        <strain evidence="3 4">AN88</strain>
    </source>
</reference>
<dbReference type="Proteomes" id="UP000030008">
    <property type="component" value="Unassembled WGS sequence"/>
</dbReference>
<sequence length="296" mass="34314">MRKEDYTIFEYRMSKEIKYADLIYNEKMNGLFEKVCVKTKTAGYVDMSIYRPLSWDGKQILKPVFNFHGGGNVLGYYEQDGKYCRLLADLTGCAIFNVDYVVAPEFKYPKPLFSSYEAIAEIRKRCDEVRIDKEHVVVMGHSAGGYISACLTLIDRDRKELGIKGAILDYPPLRQEIRAEFRKAKDPSKAISENRMLQYINWYYNSFDELNDELASPLLADLHDLPKTLILSAEYDSLKNEEKAYADKMQKAGGDVTYVEFANCRHGFTHEWFDEFMPEESEKAWNMMAAFIRGIM</sequence>
<dbReference type="InterPro" id="IPR013094">
    <property type="entry name" value="AB_hydrolase_3"/>
</dbReference>
<dbReference type="Pfam" id="PF07859">
    <property type="entry name" value="Abhydrolase_3"/>
    <property type="match status" value="1"/>
</dbReference>
<dbReference type="PANTHER" id="PTHR48081">
    <property type="entry name" value="AB HYDROLASE SUPERFAMILY PROTEIN C4A8.06C"/>
    <property type="match status" value="1"/>
</dbReference>
<proteinExistence type="predicted"/>
<dbReference type="RefSeq" id="WP_044906553.1">
    <property type="nucleotide sequence ID" value="NZ_JQIF01000076.1"/>
</dbReference>
<dbReference type="InterPro" id="IPR029058">
    <property type="entry name" value="AB_hydrolase_fold"/>
</dbReference>